<dbReference type="AlphaFoldDB" id="A0AA39J3D8"/>
<name>A0AA39J3D8_9AGAR</name>
<dbReference type="InterPro" id="IPR036047">
    <property type="entry name" value="F-box-like_dom_sf"/>
</dbReference>
<evidence type="ECO:0000313" key="2">
    <source>
        <dbReference type="Proteomes" id="UP001175226"/>
    </source>
</evidence>
<keyword evidence="2" id="KW-1185">Reference proteome</keyword>
<reference evidence="1" key="1">
    <citation type="submission" date="2023-06" db="EMBL/GenBank/DDBJ databases">
        <authorList>
            <consortium name="Lawrence Berkeley National Laboratory"/>
            <person name="Ahrendt S."/>
            <person name="Sahu N."/>
            <person name="Indic B."/>
            <person name="Wong-Bajracharya J."/>
            <person name="Merenyi Z."/>
            <person name="Ke H.-M."/>
            <person name="Monk M."/>
            <person name="Kocsube S."/>
            <person name="Drula E."/>
            <person name="Lipzen A."/>
            <person name="Balint B."/>
            <person name="Henrissat B."/>
            <person name="Andreopoulos B."/>
            <person name="Martin F.M."/>
            <person name="Harder C.B."/>
            <person name="Rigling D."/>
            <person name="Ford K.L."/>
            <person name="Foster G.D."/>
            <person name="Pangilinan J."/>
            <person name="Papanicolaou A."/>
            <person name="Barry K."/>
            <person name="LaButti K."/>
            <person name="Viragh M."/>
            <person name="Koriabine M."/>
            <person name="Yan M."/>
            <person name="Riley R."/>
            <person name="Champramary S."/>
            <person name="Plett K.L."/>
            <person name="Tsai I.J."/>
            <person name="Slot J."/>
            <person name="Sipos G."/>
            <person name="Plett J."/>
            <person name="Nagy L.G."/>
            <person name="Grigoriev I.V."/>
        </authorList>
    </citation>
    <scope>NUCLEOTIDE SEQUENCE</scope>
    <source>
        <strain evidence="1">FPL87.14</strain>
    </source>
</reference>
<comment type="caution">
    <text evidence="1">The sequence shown here is derived from an EMBL/GenBank/DDBJ whole genome shotgun (WGS) entry which is preliminary data.</text>
</comment>
<dbReference type="Proteomes" id="UP001175226">
    <property type="component" value="Unassembled WGS sequence"/>
</dbReference>
<protein>
    <recommendedName>
        <fullName evidence="3">F-box domain-containing protein</fullName>
    </recommendedName>
</protein>
<evidence type="ECO:0000313" key="1">
    <source>
        <dbReference type="EMBL" id="KAK0434849.1"/>
    </source>
</evidence>
<dbReference type="SUPFAM" id="SSF81383">
    <property type="entry name" value="F-box domain"/>
    <property type="match status" value="1"/>
</dbReference>
<accession>A0AA39J3D8</accession>
<dbReference type="EMBL" id="JAUEPT010000068">
    <property type="protein sequence ID" value="KAK0434849.1"/>
    <property type="molecule type" value="Genomic_DNA"/>
</dbReference>
<sequence>MSDIPSSLPDLQSLSWASFLDLPNELILIIVGHLELDKVAALGCTCHCLNELSLWSYIDSTITRFSHLGSDPGDHLFSSLRLLHLSLFDTPKIPYMTLRFSTDFSSELARVSHFVQSVDYVPMFHIDLRGVSFAPQGHQTNSQLFDAFAKFCGTLATFDCVGIRFGHDLEAFEQMLSLSSTEFAPTHLTSLYAATVPRQCTQILDWVLCCLNNSPVHAVVMDGAMESTLLQMNLPHLDSFTSLYAPDEMETTVDMVDFLGRHPSLKTLILGVHTFRWGHAEQVRWALRPLPMLHNISASMDMLNLLLAIPSMYPVMQEICILGPIIEDPRGRTQEAHMISLSALLIHISQMPTVTLLKLPFIDDFRGDTWNTWNSFMPLGRCPEAFLIQVKKLVFYRTSIQSRPDALLPFAMNRTISYFLSVEEVVLEDESFDAFTIDEEDEWLKDLRSRSPKVSHVTLNMRKIVFHR</sequence>
<gene>
    <name evidence="1" type="ORF">EV421DRAFT_1909149</name>
</gene>
<proteinExistence type="predicted"/>
<evidence type="ECO:0008006" key="3">
    <source>
        <dbReference type="Google" id="ProtNLM"/>
    </source>
</evidence>
<organism evidence="1 2">
    <name type="scientific">Armillaria borealis</name>
    <dbReference type="NCBI Taxonomy" id="47425"/>
    <lineage>
        <taxon>Eukaryota</taxon>
        <taxon>Fungi</taxon>
        <taxon>Dikarya</taxon>
        <taxon>Basidiomycota</taxon>
        <taxon>Agaricomycotina</taxon>
        <taxon>Agaricomycetes</taxon>
        <taxon>Agaricomycetidae</taxon>
        <taxon>Agaricales</taxon>
        <taxon>Marasmiineae</taxon>
        <taxon>Physalacriaceae</taxon>
        <taxon>Armillaria</taxon>
    </lineage>
</organism>